<evidence type="ECO:0000256" key="1">
    <source>
        <dbReference type="ARBA" id="ARBA00023015"/>
    </source>
</evidence>
<keyword evidence="2" id="KW-0238">DNA-binding</keyword>
<dbReference type="PANTHER" id="PTHR47506">
    <property type="entry name" value="TRANSCRIPTIONAL REGULATORY PROTEIN"/>
    <property type="match status" value="1"/>
</dbReference>
<dbReference type="Pfam" id="PF00440">
    <property type="entry name" value="TetR_N"/>
    <property type="match status" value="1"/>
</dbReference>
<dbReference type="SUPFAM" id="SSF48498">
    <property type="entry name" value="Tetracyclin repressor-like, C-terminal domain"/>
    <property type="match status" value="1"/>
</dbReference>
<evidence type="ECO:0000313" key="4">
    <source>
        <dbReference type="EMBL" id="VDN66389.1"/>
    </source>
</evidence>
<organism evidence="4">
    <name type="scientific">Ectopseudomonas oleovorans</name>
    <name type="common">Pseudomonas oleovorans</name>
    <dbReference type="NCBI Taxonomy" id="301"/>
    <lineage>
        <taxon>Bacteria</taxon>
        <taxon>Pseudomonadati</taxon>
        <taxon>Pseudomonadota</taxon>
        <taxon>Gammaproteobacteria</taxon>
        <taxon>Pseudomonadales</taxon>
        <taxon>Pseudomonadaceae</taxon>
        <taxon>Ectopseudomonas</taxon>
    </lineage>
</organism>
<dbReference type="InterPro" id="IPR054156">
    <property type="entry name" value="YxaF_TetR_C"/>
</dbReference>
<dbReference type="Pfam" id="PF21993">
    <property type="entry name" value="TetR_C_13_2"/>
    <property type="match status" value="1"/>
</dbReference>
<keyword evidence="1" id="KW-0805">Transcription regulation</keyword>
<dbReference type="AlphaFoldDB" id="A0A653BCY5"/>
<evidence type="ECO:0000256" key="3">
    <source>
        <dbReference type="ARBA" id="ARBA00023163"/>
    </source>
</evidence>
<proteinExistence type="predicted"/>
<dbReference type="GO" id="GO:0003677">
    <property type="term" value="F:DNA binding"/>
    <property type="evidence" value="ECO:0007669"/>
    <property type="project" value="UniProtKB-UniRule"/>
</dbReference>
<evidence type="ECO:0000256" key="2">
    <source>
        <dbReference type="ARBA" id="ARBA00023125"/>
    </source>
</evidence>
<dbReference type="PRINTS" id="PR00455">
    <property type="entry name" value="HTHTETR"/>
</dbReference>
<reference evidence="4" key="1">
    <citation type="submission" date="2018-11" db="EMBL/GenBank/DDBJ databases">
        <authorList>
            <consortium name="Genoscope - CEA"/>
            <person name="William W."/>
        </authorList>
    </citation>
    <scope>NUCLEOTIDE SEQUENCE [LARGE SCALE GENOMIC DNA]</scope>
    <source>
        <strain evidence="4">T9AD</strain>
    </source>
</reference>
<protein>
    <submittedName>
        <fullName evidence="4">Transcriptional regulator</fullName>
    </submittedName>
</protein>
<dbReference type="InterPro" id="IPR001647">
    <property type="entry name" value="HTH_TetR"/>
</dbReference>
<dbReference type="EMBL" id="LR130779">
    <property type="protein sequence ID" value="VDN66389.1"/>
    <property type="molecule type" value="Genomic_DNA"/>
</dbReference>
<dbReference type="PANTHER" id="PTHR47506:SF7">
    <property type="entry name" value="TRANSCRIPTIONAL REGULATORY PROTEIN"/>
    <property type="match status" value="1"/>
</dbReference>
<name>A0A653BCY5_ECTOL</name>
<sequence>MISPHYREQEMSVRPSKISREELLQRCANTFKRLGYHGTTMDALSTACGLTKASFYHHYPNKDALLKDVLGWTHQRLKVSLFSLAYEEGSPPEERLHDMGQKAKKLFQDDSIGCLMGVIAVDASYGRKELMEPIRAFLDDWIAAFAKLFEPGDAAGAEPKARQLVADYEGAILLARIYNDPSYIDAVTRRAIEQLKPTD</sequence>
<dbReference type="SUPFAM" id="SSF46689">
    <property type="entry name" value="Homeodomain-like"/>
    <property type="match status" value="1"/>
</dbReference>
<gene>
    <name evidence="4" type="ORF">POT9AD_5414</name>
</gene>
<dbReference type="InterPro" id="IPR009057">
    <property type="entry name" value="Homeodomain-like_sf"/>
</dbReference>
<accession>A0A653BCY5</accession>
<keyword evidence="3" id="KW-0804">Transcription</keyword>
<dbReference type="PROSITE" id="PS50977">
    <property type="entry name" value="HTH_TETR_2"/>
    <property type="match status" value="1"/>
</dbReference>
<dbReference type="InterPro" id="IPR036271">
    <property type="entry name" value="Tet_transcr_reg_TetR-rel_C_sf"/>
</dbReference>
<dbReference type="Gene3D" id="1.10.357.10">
    <property type="entry name" value="Tetracycline Repressor, domain 2"/>
    <property type="match status" value="1"/>
</dbReference>